<dbReference type="InterPro" id="IPR012332">
    <property type="entry name" value="Autotransporter_pectin_lyase_C"/>
</dbReference>
<organism evidence="2 3">
    <name type="scientific">Glaciecola siphonariae</name>
    <dbReference type="NCBI Taxonomy" id="521012"/>
    <lineage>
        <taxon>Bacteria</taxon>
        <taxon>Pseudomonadati</taxon>
        <taxon>Pseudomonadota</taxon>
        <taxon>Gammaproteobacteria</taxon>
        <taxon>Alteromonadales</taxon>
        <taxon>Alteromonadaceae</taxon>
        <taxon>Glaciecola</taxon>
    </lineage>
</organism>
<feature type="signal peptide" evidence="1">
    <location>
        <begin position="1"/>
        <end position="23"/>
    </location>
</feature>
<dbReference type="SUPFAM" id="SSF51161">
    <property type="entry name" value="Trimeric LpxA-like enzymes"/>
    <property type="match status" value="1"/>
</dbReference>
<dbReference type="RefSeq" id="WP_382409450.1">
    <property type="nucleotide sequence ID" value="NZ_JBHSGU010000005.1"/>
</dbReference>
<keyword evidence="1" id="KW-0732">Signal</keyword>
<dbReference type="Proteomes" id="UP001595897">
    <property type="component" value="Unassembled WGS sequence"/>
</dbReference>
<sequence>MTKQIKLPVFAFMALVSSSLLLAGCVIHVGASDDKGGYSYAKERNYSSTNKSVKVAQGVSAGNVSSVNGSVKVEDNASVEEVSNVNGRISIGENVTAADVSVVNGKVSIGKGFTGQGNIETVNGQIKIDSDSSVTGNIETVNGDIELEGVSIGGSVSSTNGDISLLDGSVVNGDVIFEGRPNKNKSWRNKAPTLKVDAGSTIKGKIIIYKDVDFDFADSALMSKVERR</sequence>
<name>A0ABV9LY50_9ALTE</name>
<evidence type="ECO:0000313" key="2">
    <source>
        <dbReference type="EMBL" id="MFC4701220.1"/>
    </source>
</evidence>
<dbReference type="InterPro" id="IPR011004">
    <property type="entry name" value="Trimer_LpxA-like_sf"/>
</dbReference>
<dbReference type="EMBL" id="JBHSGU010000005">
    <property type="protein sequence ID" value="MFC4701220.1"/>
    <property type="molecule type" value="Genomic_DNA"/>
</dbReference>
<keyword evidence="3" id="KW-1185">Reference proteome</keyword>
<proteinExistence type="predicted"/>
<dbReference type="PROSITE" id="PS51257">
    <property type="entry name" value="PROKAR_LIPOPROTEIN"/>
    <property type="match status" value="1"/>
</dbReference>
<reference evidence="3" key="1">
    <citation type="journal article" date="2019" name="Int. J. Syst. Evol. Microbiol.">
        <title>The Global Catalogue of Microorganisms (GCM) 10K type strain sequencing project: providing services to taxonomists for standard genome sequencing and annotation.</title>
        <authorList>
            <consortium name="The Broad Institute Genomics Platform"/>
            <consortium name="The Broad Institute Genome Sequencing Center for Infectious Disease"/>
            <person name="Wu L."/>
            <person name="Ma J."/>
        </authorList>
    </citation>
    <scope>NUCLEOTIDE SEQUENCE [LARGE SCALE GENOMIC DNA]</scope>
    <source>
        <strain evidence="3">KACC 12507</strain>
    </source>
</reference>
<accession>A0ABV9LY50</accession>
<evidence type="ECO:0000256" key="1">
    <source>
        <dbReference type="SAM" id="SignalP"/>
    </source>
</evidence>
<comment type="caution">
    <text evidence="2">The sequence shown here is derived from an EMBL/GenBank/DDBJ whole genome shotgun (WGS) entry which is preliminary data.</text>
</comment>
<evidence type="ECO:0000313" key="3">
    <source>
        <dbReference type="Proteomes" id="UP001595897"/>
    </source>
</evidence>
<feature type="chain" id="PRO_5047185588" description="Lipoprotein" evidence="1">
    <location>
        <begin position="24"/>
        <end position="228"/>
    </location>
</feature>
<gene>
    <name evidence="2" type="ORF">ACFO4O_13690</name>
</gene>
<evidence type="ECO:0008006" key="4">
    <source>
        <dbReference type="Google" id="ProtNLM"/>
    </source>
</evidence>
<dbReference type="Gene3D" id="2.160.20.20">
    <property type="match status" value="1"/>
</dbReference>
<protein>
    <recommendedName>
        <fullName evidence="4">Lipoprotein</fullName>
    </recommendedName>
</protein>